<reference evidence="8" key="1">
    <citation type="journal article" date="2021" name="Nat. Commun.">
        <title>Genetic determinants of endophytism in the Arabidopsis root mycobiome.</title>
        <authorList>
            <person name="Mesny F."/>
            <person name="Miyauchi S."/>
            <person name="Thiergart T."/>
            <person name="Pickel B."/>
            <person name="Atanasova L."/>
            <person name="Karlsson M."/>
            <person name="Huettel B."/>
            <person name="Barry K.W."/>
            <person name="Haridas S."/>
            <person name="Chen C."/>
            <person name="Bauer D."/>
            <person name="Andreopoulos W."/>
            <person name="Pangilinan J."/>
            <person name="LaButti K."/>
            <person name="Riley R."/>
            <person name="Lipzen A."/>
            <person name="Clum A."/>
            <person name="Drula E."/>
            <person name="Henrissat B."/>
            <person name="Kohler A."/>
            <person name="Grigoriev I.V."/>
            <person name="Martin F.M."/>
            <person name="Hacquard S."/>
        </authorList>
    </citation>
    <scope>NUCLEOTIDE SEQUENCE</scope>
    <source>
        <strain evidence="8">MPI-CAGE-CH-0243</strain>
    </source>
</reference>
<keyword evidence="7" id="KW-0732">Signal</keyword>
<evidence type="ECO:0008006" key="10">
    <source>
        <dbReference type="Google" id="ProtNLM"/>
    </source>
</evidence>
<proteinExistence type="predicted"/>
<evidence type="ECO:0000256" key="2">
    <source>
        <dbReference type="ARBA" id="ARBA00022692"/>
    </source>
</evidence>
<dbReference type="AlphaFoldDB" id="A0A9P9IUQ2"/>
<evidence type="ECO:0000313" key="9">
    <source>
        <dbReference type="Proteomes" id="UP000700596"/>
    </source>
</evidence>
<evidence type="ECO:0000256" key="5">
    <source>
        <dbReference type="SAM" id="MobiDB-lite"/>
    </source>
</evidence>
<accession>A0A9P9IUQ2</accession>
<keyword evidence="4 6" id="KW-0472">Membrane</keyword>
<dbReference type="OrthoDB" id="3794517at2759"/>
<keyword evidence="3 6" id="KW-1133">Transmembrane helix</keyword>
<evidence type="ECO:0000256" key="1">
    <source>
        <dbReference type="ARBA" id="ARBA00004167"/>
    </source>
</evidence>
<comment type="caution">
    <text evidence="8">The sequence shown here is derived from an EMBL/GenBank/DDBJ whole genome shotgun (WGS) entry which is preliminary data.</text>
</comment>
<feature type="region of interest" description="Disordered" evidence="5">
    <location>
        <begin position="136"/>
        <end position="165"/>
    </location>
</feature>
<evidence type="ECO:0000256" key="4">
    <source>
        <dbReference type="ARBA" id="ARBA00023136"/>
    </source>
</evidence>
<protein>
    <recommendedName>
        <fullName evidence="10">Extracellular membrane protein CFEM domain-containing protein</fullName>
    </recommendedName>
</protein>
<dbReference type="Proteomes" id="UP000700596">
    <property type="component" value="Unassembled WGS sequence"/>
</dbReference>
<evidence type="ECO:0000256" key="6">
    <source>
        <dbReference type="SAM" id="Phobius"/>
    </source>
</evidence>
<evidence type="ECO:0000256" key="3">
    <source>
        <dbReference type="ARBA" id="ARBA00022989"/>
    </source>
</evidence>
<feature type="transmembrane region" description="Helical" evidence="6">
    <location>
        <begin position="171"/>
        <end position="194"/>
    </location>
</feature>
<comment type="subcellular location">
    <subcellularLocation>
        <location evidence="1">Membrane</location>
        <topology evidence="1">Single-pass membrane protein</topology>
    </subcellularLocation>
</comment>
<evidence type="ECO:0000313" key="8">
    <source>
        <dbReference type="EMBL" id="KAH7136173.1"/>
    </source>
</evidence>
<organism evidence="8 9">
    <name type="scientific">Dendryphion nanum</name>
    <dbReference type="NCBI Taxonomy" id="256645"/>
    <lineage>
        <taxon>Eukaryota</taxon>
        <taxon>Fungi</taxon>
        <taxon>Dikarya</taxon>
        <taxon>Ascomycota</taxon>
        <taxon>Pezizomycotina</taxon>
        <taxon>Dothideomycetes</taxon>
        <taxon>Pleosporomycetidae</taxon>
        <taxon>Pleosporales</taxon>
        <taxon>Torulaceae</taxon>
        <taxon>Dendryphion</taxon>
    </lineage>
</organism>
<feature type="compositionally biased region" description="Low complexity" evidence="5">
    <location>
        <begin position="136"/>
        <end position="160"/>
    </location>
</feature>
<dbReference type="EMBL" id="JAGMWT010000002">
    <property type="protein sequence ID" value="KAH7136173.1"/>
    <property type="molecule type" value="Genomic_DNA"/>
</dbReference>
<dbReference type="GO" id="GO:0071944">
    <property type="term" value="C:cell periphery"/>
    <property type="evidence" value="ECO:0007669"/>
    <property type="project" value="UniProtKB-ARBA"/>
</dbReference>
<dbReference type="PANTHER" id="PTHR15549:SF33">
    <property type="entry name" value="MEMBRANE PROTEIN WSC4, PUTATIVE (AFU_ORTHOLOGUE AFUA_5G09020)-RELATED"/>
    <property type="match status" value="1"/>
</dbReference>
<keyword evidence="9" id="KW-1185">Reference proteome</keyword>
<dbReference type="InterPro" id="IPR051694">
    <property type="entry name" value="Immunoregulatory_rcpt-like"/>
</dbReference>
<name>A0A9P9IUQ2_9PLEO</name>
<feature type="chain" id="PRO_5040284356" description="Extracellular membrane protein CFEM domain-containing protein" evidence="7">
    <location>
        <begin position="21"/>
        <end position="268"/>
    </location>
</feature>
<evidence type="ECO:0000256" key="7">
    <source>
        <dbReference type="SAM" id="SignalP"/>
    </source>
</evidence>
<sequence>MEYHFHIVAFLLGLAKIVHAVGPTSIFINQVPEYALLSTCAEAKLSTIVRNMDFGCGDMRQTTSYSCFCTDSSSKYSSMIGAHVASACTQDPSQNTSAIEVFSKYCELGARLTTAESSSLSSSQTIAATLRSTTNSASPASTIASSTASSTSSSTPTSISAPPPAKDNTTAIAAGVAVPFGVLAIVGVGLLIWWRKKKQGQKTTPAELGVEHRVHEAEVKAVRYELKGGHDDLPIEIDSKMIPAELNRSPVEVDAAGARAFDDGGRRV</sequence>
<gene>
    <name evidence="8" type="ORF">B0J11DRAFT_179470</name>
</gene>
<feature type="signal peptide" evidence="7">
    <location>
        <begin position="1"/>
        <end position="20"/>
    </location>
</feature>
<keyword evidence="2 6" id="KW-0812">Transmembrane</keyword>
<dbReference type="PANTHER" id="PTHR15549">
    <property type="entry name" value="PAIRED IMMUNOGLOBULIN-LIKE TYPE 2 RECEPTOR"/>
    <property type="match status" value="1"/>
</dbReference>
<dbReference type="GO" id="GO:0016020">
    <property type="term" value="C:membrane"/>
    <property type="evidence" value="ECO:0007669"/>
    <property type="project" value="UniProtKB-SubCell"/>
</dbReference>